<dbReference type="PANTHER" id="PTHR11735">
    <property type="entry name" value="TRNA N6-ADENOSINE THREONYLCARBAMOYLTRANSFERASE"/>
    <property type="match status" value="1"/>
</dbReference>
<comment type="subcellular location">
    <subcellularLocation>
        <location evidence="8">Cytoplasm</location>
    </subcellularLocation>
</comment>
<organism evidence="10 11">
    <name type="scientific">Bifidobacterium aquikefiri</name>
    <dbReference type="NCBI Taxonomy" id="1653207"/>
    <lineage>
        <taxon>Bacteria</taxon>
        <taxon>Bacillati</taxon>
        <taxon>Actinomycetota</taxon>
        <taxon>Actinomycetes</taxon>
        <taxon>Bifidobacteriales</taxon>
        <taxon>Bifidobacteriaceae</taxon>
        <taxon>Bifidobacterium</taxon>
    </lineage>
</organism>
<dbReference type="GO" id="GO:0061711">
    <property type="term" value="F:tRNA N(6)-L-threonylcarbamoyladenine synthase activity"/>
    <property type="evidence" value="ECO:0007669"/>
    <property type="project" value="UniProtKB-EC"/>
</dbReference>
<evidence type="ECO:0000256" key="8">
    <source>
        <dbReference type="HAMAP-Rule" id="MF_01445"/>
    </source>
</evidence>
<dbReference type="GO" id="GO:0005506">
    <property type="term" value="F:iron ion binding"/>
    <property type="evidence" value="ECO:0007669"/>
    <property type="project" value="UniProtKB-UniRule"/>
</dbReference>
<dbReference type="HAMAP" id="MF_01445">
    <property type="entry name" value="TsaD"/>
    <property type="match status" value="1"/>
</dbReference>
<dbReference type="Proteomes" id="UP000216451">
    <property type="component" value="Unassembled WGS sequence"/>
</dbReference>
<dbReference type="CDD" id="cd24133">
    <property type="entry name" value="ASKHA_NBD_TsaD_bac"/>
    <property type="match status" value="1"/>
</dbReference>
<dbReference type="NCBIfam" id="TIGR00329">
    <property type="entry name" value="gcp_kae1"/>
    <property type="match status" value="1"/>
</dbReference>
<feature type="binding site" evidence="8">
    <location>
        <position position="186"/>
    </location>
    <ligand>
        <name>substrate</name>
    </ligand>
</feature>
<reference evidence="10 11" key="1">
    <citation type="journal article" date="2017" name="BMC Genomics">
        <title>Comparative genomic and phylogenomic analyses of the Bifidobacteriaceae family.</title>
        <authorList>
            <person name="Lugli G.A."/>
            <person name="Milani C."/>
            <person name="Turroni F."/>
            <person name="Duranti S."/>
            <person name="Mancabelli L."/>
            <person name="Mangifesta M."/>
            <person name="Ferrario C."/>
            <person name="Modesto M."/>
            <person name="Mattarelli P."/>
            <person name="Jiri K."/>
            <person name="van Sinderen D."/>
            <person name="Ventura M."/>
        </authorList>
    </citation>
    <scope>NUCLEOTIDE SEQUENCE [LARGE SCALE GENOMIC DNA]</scope>
    <source>
        <strain evidence="10 11">LMG 28769</strain>
    </source>
</reference>
<feature type="binding site" evidence="8">
    <location>
        <position position="203"/>
    </location>
    <ligand>
        <name>substrate</name>
    </ligand>
</feature>
<dbReference type="PRINTS" id="PR00789">
    <property type="entry name" value="OSIALOPTASE"/>
</dbReference>
<dbReference type="GO" id="GO:0005737">
    <property type="term" value="C:cytoplasm"/>
    <property type="evidence" value="ECO:0007669"/>
    <property type="project" value="UniProtKB-SubCell"/>
</dbReference>
<keyword evidence="6 8" id="KW-0012">Acyltransferase</keyword>
<keyword evidence="1 8" id="KW-0963">Cytoplasm</keyword>
<dbReference type="InterPro" id="IPR000905">
    <property type="entry name" value="Gcp-like_dom"/>
</dbReference>
<comment type="catalytic activity">
    <reaction evidence="7 8">
        <text>L-threonylcarbamoyladenylate + adenosine(37) in tRNA = N(6)-L-threonylcarbamoyladenosine(37) in tRNA + AMP + H(+)</text>
        <dbReference type="Rhea" id="RHEA:37059"/>
        <dbReference type="Rhea" id="RHEA-COMP:10162"/>
        <dbReference type="Rhea" id="RHEA-COMP:10163"/>
        <dbReference type="ChEBI" id="CHEBI:15378"/>
        <dbReference type="ChEBI" id="CHEBI:73682"/>
        <dbReference type="ChEBI" id="CHEBI:74411"/>
        <dbReference type="ChEBI" id="CHEBI:74418"/>
        <dbReference type="ChEBI" id="CHEBI:456215"/>
        <dbReference type="EC" id="2.3.1.234"/>
    </reaction>
</comment>
<dbReference type="Gene3D" id="3.30.420.40">
    <property type="match status" value="2"/>
</dbReference>
<protein>
    <recommendedName>
        <fullName evidence="8">tRNA N6-adenosine threonylcarbamoyltransferase</fullName>
        <ecNumber evidence="8">2.3.1.234</ecNumber>
    </recommendedName>
    <alternativeName>
        <fullName evidence="8">N6-L-threonylcarbamoyladenine synthase</fullName>
        <shortName evidence="8">t(6)A synthase</shortName>
    </alternativeName>
    <alternativeName>
        <fullName evidence="8">t(6)A37 threonylcarbamoyladenosine biosynthesis protein TsaD</fullName>
    </alternativeName>
    <alternativeName>
        <fullName evidence="8">tRNA threonylcarbamoyladenosine biosynthesis protein TsaD</fullName>
    </alternativeName>
</protein>
<dbReference type="PANTHER" id="PTHR11735:SF6">
    <property type="entry name" value="TRNA N6-ADENOSINE THREONYLCARBAMOYLTRANSFERASE, MITOCHONDRIAL"/>
    <property type="match status" value="1"/>
</dbReference>
<keyword evidence="3 8" id="KW-0819">tRNA processing</keyword>
<evidence type="ECO:0000256" key="6">
    <source>
        <dbReference type="ARBA" id="ARBA00023315"/>
    </source>
</evidence>
<keyword evidence="2 8" id="KW-0808">Transferase</keyword>
<feature type="binding site" evidence="8">
    <location>
        <position position="133"/>
    </location>
    <ligand>
        <name>Fe cation</name>
        <dbReference type="ChEBI" id="CHEBI:24875"/>
    </ligand>
</feature>
<evidence type="ECO:0000313" key="11">
    <source>
        <dbReference type="Proteomes" id="UP000216451"/>
    </source>
</evidence>
<dbReference type="GO" id="GO:0002949">
    <property type="term" value="P:tRNA threonylcarbamoyladenosine modification"/>
    <property type="evidence" value="ECO:0007669"/>
    <property type="project" value="UniProtKB-UniRule"/>
</dbReference>
<comment type="cofactor">
    <cofactor evidence="8">
        <name>Fe(2+)</name>
        <dbReference type="ChEBI" id="CHEBI:29033"/>
    </cofactor>
    <text evidence="8">Binds 1 Fe(2+) ion per subunit.</text>
</comment>
<evidence type="ECO:0000256" key="5">
    <source>
        <dbReference type="ARBA" id="ARBA00023004"/>
    </source>
</evidence>
<dbReference type="InterPro" id="IPR022450">
    <property type="entry name" value="TsaD"/>
</dbReference>
<dbReference type="SUPFAM" id="SSF53067">
    <property type="entry name" value="Actin-like ATPase domain"/>
    <property type="match status" value="1"/>
</dbReference>
<feature type="domain" description="Gcp-like" evidence="9">
    <location>
        <begin position="42"/>
        <end position="332"/>
    </location>
</feature>
<feature type="binding site" evidence="8">
    <location>
        <position position="199"/>
    </location>
    <ligand>
        <name>substrate</name>
    </ligand>
</feature>
<evidence type="ECO:0000256" key="3">
    <source>
        <dbReference type="ARBA" id="ARBA00022694"/>
    </source>
</evidence>
<dbReference type="InterPro" id="IPR043129">
    <property type="entry name" value="ATPase_NBD"/>
</dbReference>
<dbReference type="Pfam" id="PF00814">
    <property type="entry name" value="TsaD"/>
    <property type="match status" value="1"/>
</dbReference>
<comment type="similarity">
    <text evidence="8">Belongs to the KAE1 / TsaD family.</text>
</comment>
<comment type="function">
    <text evidence="8">Required for the formation of a threonylcarbamoyl group on adenosine at position 37 (t(6)A37) in tRNAs that read codons beginning with adenine. Is involved in the transfer of the threonylcarbamoyl moiety of threonylcarbamoyl-AMP (TC-AMP) to the N6 group of A37, together with TsaE and TsaB. TsaD likely plays a direct catalytic role in this reaction.</text>
</comment>
<dbReference type="EC" id="2.3.1.234" evidence="8"/>
<dbReference type="FunFam" id="3.30.420.40:FF:000012">
    <property type="entry name" value="tRNA N6-adenosine threonylcarbamoyltransferase"/>
    <property type="match status" value="1"/>
</dbReference>
<feature type="binding site" evidence="8">
    <location>
        <position position="129"/>
    </location>
    <ligand>
        <name>Fe cation</name>
        <dbReference type="ChEBI" id="CHEBI:24875"/>
    </ligand>
</feature>
<gene>
    <name evidence="8" type="primary">tsaD</name>
    <name evidence="10" type="ORF">BAQU_0977</name>
</gene>
<comment type="caution">
    <text evidence="10">The sequence shown here is derived from an EMBL/GenBank/DDBJ whole genome shotgun (WGS) entry which is preliminary data.</text>
</comment>
<feature type="binding site" evidence="8">
    <location>
        <position position="298"/>
    </location>
    <ligand>
        <name>substrate</name>
    </ligand>
</feature>
<dbReference type="NCBIfam" id="TIGR03723">
    <property type="entry name" value="T6A_TsaD_YgjD"/>
    <property type="match status" value="1"/>
</dbReference>
<dbReference type="AlphaFoldDB" id="A0A261G6S5"/>
<evidence type="ECO:0000256" key="7">
    <source>
        <dbReference type="ARBA" id="ARBA00048117"/>
    </source>
</evidence>
<accession>A0A261G6S5</accession>
<evidence type="ECO:0000313" key="10">
    <source>
        <dbReference type="EMBL" id="OZG66905.1"/>
    </source>
</evidence>
<sequence>MSGTARLDARDLVSDMQSSTVVLGIESTCDETAAAIVRGRSLVSNVVASSMEQHARYGGVIPEIASRAHAEAFIPVVSKALSDANLTLDDIDAIAVSAGPGLAGCLAVGVSGAKALAAACSKPLYGINHVIGHIAVTQLQFGDFPEDVLALIVSGGHTSLLHVQDVAKHVDVVGTTLDDAAGECFDKIARLLGFPYPGGPHIDRHGQLGNPHAIHVPQGLTQGKSAAEHPYDFSFSGVKTAVARWVEGQQALGKEIPVDDVCASLADSVAGVLAKKAIAGCKQYDSDTLIVGGGFSANSQLRARLIEEGERHGVAVRIPRIALCTDNGAMVAMLGVNLVDAGVCPSDPDFGIDSAMPMDKIVM</sequence>
<evidence type="ECO:0000259" key="9">
    <source>
        <dbReference type="Pfam" id="PF00814"/>
    </source>
</evidence>
<dbReference type="EMBL" id="MWXA01000005">
    <property type="protein sequence ID" value="OZG66905.1"/>
    <property type="molecule type" value="Genomic_DNA"/>
</dbReference>
<proteinExistence type="inferred from homology"/>
<keyword evidence="11" id="KW-1185">Reference proteome</keyword>
<dbReference type="FunFam" id="3.30.420.40:FF:000040">
    <property type="entry name" value="tRNA N6-adenosine threonylcarbamoyltransferase"/>
    <property type="match status" value="1"/>
</dbReference>
<evidence type="ECO:0000256" key="4">
    <source>
        <dbReference type="ARBA" id="ARBA00022723"/>
    </source>
</evidence>
<feature type="binding site" evidence="8">
    <location>
        <begin position="152"/>
        <end position="156"/>
    </location>
    <ligand>
        <name>substrate</name>
    </ligand>
</feature>
<dbReference type="InterPro" id="IPR017861">
    <property type="entry name" value="KAE1/TsaD"/>
</dbReference>
<keyword evidence="4 8" id="KW-0479">Metal-binding</keyword>
<feature type="binding site" evidence="8">
    <location>
        <position position="326"/>
    </location>
    <ligand>
        <name>Fe cation</name>
        <dbReference type="ChEBI" id="CHEBI:24875"/>
    </ligand>
</feature>
<evidence type="ECO:0000256" key="2">
    <source>
        <dbReference type="ARBA" id="ARBA00022679"/>
    </source>
</evidence>
<evidence type="ECO:0000256" key="1">
    <source>
        <dbReference type="ARBA" id="ARBA00022490"/>
    </source>
</evidence>
<keyword evidence="5 8" id="KW-0408">Iron</keyword>
<name>A0A261G6S5_9BIFI</name>